<evidence type="ECO:0000256" key="1">
    <source>
        <dbReference type="ARBA" id="ARBA00005564"/>
    </source>
</evidence>
<evidence type="ECO:0000313" key="3">
    <source>
        <dbReference type="Proteomes" id="UP000434223"/>
    </source>
</evidence>
<dbReference type="GO" id="GO:0017057">
    <property type="term" value="F:6-phosphogluconolactonase activity"/>
    <property type="evidence" value="ECO:0007669"/>
    <property type="project" value="TreeGrafter"/>
</dbReference>
<dbReference type="InterPro" id="IPR015943">
    <property type="entry name" value="WD40/YVTN_repeat-like_dom_sf"/>
</dbReference>
<dbReference type="RefSeq" id="WP_055651853.1">
    <property type="nucleotide sequence ID" value="NZ_CZAZ01000038.1"/>
</dbReference>
<dbReference type="Pfam" id="PF10282">
    <property type="entry name" value="Lactonase"/>
    <property type="match status" value="1"/>
</dbReference>
<dbReference type="InterPro" id="IPR019405">
    <property type="entry name" value="Lactonase_7-beta_prop"/>
</dbReference>
<proteinExistence type="inferred from homology"/>
<dbReference type="SUPFAM" id="SSF51004">
    <property type="entry name" value="C-terminal (heme d1) domain of cytochrome cd1-nitrite reductase"/>
    <property type="match status" value="1"/>
</dbReference>
<accession>A0AAW9WKJ6</accession>
<dbReference type="InterPro" id="IPR011048">
    <property type="entry name" value="Haem_d1_sf"/>
</dbReference>
<reference evidence="2 3" key="1">
    <citation type="submission" date="2019-09" db="EMBL/GenBank/DDBJ databases">
        <title>Draft genome sequencing of Hungatella hathewayi 123Y-2.</title>
        <authorList>
            <person name="Lv Q."/>
            <person name="Li S."/>
        </authorList>
    </citation>
    <scope>NUCLEOTIDE SEQUENCE [LARGE SCALE GENOMIC DNA]</scope>
    <source>
        <strain evidence="2 3">123Y-2</strain>
    </source>
</reference>
<dbReference type="PANTHER" id="PTHR30344:SF1">
    <property type="entry name" value="6-PHOSPHOGLUCONOLACTONASE"/>
    <property type="match status" value="1"/>
</dbReference>
<dbReference type="InterPro" id="IPR050282">
    <property type="entry name" value="Cycloisomerase_2"/>
</dbReference>
<dbReference type="Gene3D" id="2.130.10.10">
    <property type="entry name" value="YVTN repeat-like/Quinoprotein amine dehydrogenase"/>
    <property type="match status" value="1"/>
</dbReference>
<sequence length="361" mass="39762">MKQNYFVYAGCYGPAEEAGIHGYRLTRREGREPQLTEVFAAAGVSNPSYLAVSADGKFLYSVMEDMAYEGREGGGVAAFRIDEGSLTLLNTQGTAGTLPCHLLPDEKRGFLYAANYLSGSVSMFRLNADGSVGELCDLKQHYGHGPNEERQEGPHVHYVGYSADEAGLWCADLGIDRIRYYRIDEENGKLVPDEKHDMIFPEGTGPRHFVLNRERRELMYVVSELSSELFVMECGAEENRILQRVSTLPESMENNTCAAVHLSEDGRYLCASNRGHDSIAVYAVDAGTGLLTLAGRTGTKGKTPRDFCLCGDILLSANQDSHTITMLHFDEENGTITDMNREISCASPVCLVGVPEPYKRV</sequence>
<evidence type="ECO:0000313" key="2">
    <source>
        <dbReference type="EMBL" id="MUB65019.1"/>
    </source>
</evidence>
<dbReference type="EMBL" id="WNME01000012">
    <property type="protein sequence ID" value="MUB65019.1"/>
    <property type="molecule type" value="Genomic_DNA"/>
</dbReference>
<gene>
    <name evidence="2" type="ORF">GNE07_18505</name>
</gene>
<name>A0AAW9WKJ6_9FIRM</name>
<dbReference type="GO" id="GO:0005829">
    <property type="term" value="C:cytosol"/>
    <property type="evidence" value="ECO:0007669"/>
    <property type="project" value="TreeGrafter"/>
</dbReference>
<dbReference type="PANTHER" id="PTHR30344">
    <property type="entry name" value="6-PHOSPHOGLUCONOLACTONASE-RELATED"/>
    <property type="match status" value="1"/>
</dbReference>
<organism evidence="2 3">
    <name type="scientific">Hungatella hathewayi</name>
    <dbReference type="NCBI Taxonomy" id="154046"/>
    <lineage>
        <taxon>Bacteria</taxon>
        <taxon>Bacillati</taxon>
        <taxon>Bacillota</taxon>
        <taxon>Clostridia</taxon>
        <taxon>Lachnospirales</taxon>
        <taxon>Lachnospiraceae</taxon>
        <taxon>Hungatella</taxon>
    </lineage>
</organism>
<protein>
    <submittedName>
        <fullName evidence="2">Beta-propeller fold lactonase family protein</fullName>
    </submittedName>
</protein>
<dbReference type="Proteomes" id="UP000434223">
    <property type="component" value="Unassembled WGS sequence"/>
</dbReference>
<dbReference type="AlphaFoldDB" id="A0AAW9WKJ6"/>
<comment type="caution">
    <text evidence="2">The sequence shown here is derived from an EMBL/GenBank/DDBJ whole genome shotgun (WGS) entry which is preliminary data.</text>
</comment>
<comment type="similarity">
    <text evidence="1">Belongs to the cycloisomerase 2 family.</text>
</comment>